<name>A0A183PZ59_9TREM</name>
<reference evidence="1 2" key="1">
    <citation type="submission" date="2018-11" db="EMBL/GenBank/DDBJ databases">
        <authorList>
            <consortium name="Pathogen Informatics"/>
        </authorList>
    </citation>
    <scope>NUCLEOTIDE SEQUENCE [LARGE SCALE GENOMIC DNA]</scope>
    <source>
        <strain>Denwood</strain>
        <strain evidence="2">Zambia</strain>
    </source>
</reference>
<evidence type="ECO:0000313" key="1">
    <source>
        <dbReference type="EMBL" id="VDP80388.1"/>
    </source>
</evidence>
<dbReference type="Proteomes" id="UP000269396">
    <property type="component" value="Unassembled WGS sequence"/>
</dbReference>
<proteinExistence type="predicted"/>
<protein>
    <submittedName>
        <fullName evidence="1">Uncharacterized protein</fullName>
    </submittedName>
</protein>
<accession>A0A183PZ59</accession>
<organism evidence="1 2">
    <name type="scientific">Schistosoma mattheei</name>
    <dbReference type="NCBI Taxonomy" id="31246"/>
    <lineage>
        <taxon>Eukaryota</taxon>
        <taxon>Metazoa</taxon>
        <taxon>Spiralia</taxon>
        <taxon>Lophotrochozoa</taxon>
        <taxon>Platyhelminthes</taxon>
        <taxon>Trematoda</taxon>
        <taxon>Digenea</taxon>
        <taxon>Strigeidida</taxon>
        <taxon>Schistosomatoidea</taxon>
        <taxon>Schistosomatidae</taxon>
        <taxon>Schistosoma</taxon>
    </lineage>
</organism>
<gene>
    <name evidence="1" type="ORF">SMTD_LOCUS19645</name>
</gene>
<evidence type="ECO:0000313" key="2">
    <source>
        <dbReference type="Proteomes" id="UP000269396"/>
    </source>
</evidence>
<dbReference type="EMBL" id="UZAL01042726">
    <property type="protein sequence ID" value="VDP80388.1"/>
    <property type="molecule type" value="Genomic_DNA"/>
</dbReference>
<dbReference type="AlphaFoldDB" id="A0A183PZ59"/>
<sequence length="76" mass="8581">MVIILMLVLAMITCCFILDRIVKLIIIITITFNFSTTINTTNIIISSDSTNTKFSRDSFIVKLPFSVLTLSSFFIL</sequence>
<keyword evidence="2" id="KW-1185">Reference proteome</keyword>